<dbReference type="InterPro" id="IPR011467">
    <property type="entry name" value="DUF1573"/>
</dbReference>
<keyword evidence="3" id="KW-1185">Reference proteome</keyword>
<dbReference type="Pfam" id="PF07610">
    <property type="entry name" value="DUF1573"/>
    <property type="match status" value="1"/>
</dbReference>
<dbReference type="InterPro" id="IPR013783">
    <property type="entry name" value="Ig-like_fold"/>
</dbReference>
<sequence>MKKLLLLASLFIGVNAFSQAPAPAQEVTPIKFEEVKHSFGQVPQSIPVTTSFTFKNTSDKPVIIENATAECGCTTPEYPKTPILKGQTGVIKVTYNAANQGKFTKNVHVKVAAVQQPVLLTIDGEVVPKKS</sequence>
<evidence type="ECO:0000313" key="3">
    <source>
        <dbReference type="Proteomes" id="UP000186917"/>
    </source>
</evidence>
<dbReference type="PANTHER" id="PTHR37833">
    <property type="entry name" value="LIPOPROTEIN-RELATED"/>
    <property type="match status" value="1"/>
</dbReference>
<protein>
    <recommendedName>
        <fullName evidence="4">DUF1573 domain-containing protein</fullName>
    </recommendedName>
</protein>
<gene>
    <name evidence="2" type="ORF">SAMN05421788_101181</name>
</gene>
<evidence type="ECO:0000256" key="1">
    <source>
        <dbReference type="SAM" id="SignalP"/>
    </source>
</evidence>
<feature type="chain" id="PRO_5030023163" description="DUF1573 domain-containing protein" evidence="1">
    <location>
        <begin position="21"/>
        <end position="131"/>
    </location>
</feature>
<proteinExistence type="predicted"/>
<dbReference type="EMBL" id="FTOR01000001">
    <property type="protein sequence ID" value="SIS60684.1"/>
    <property type="molecule type" value="Genomic_DNA"/>
</dbReference>
<reference evidence="3" key="1">
    <citation type="submission" date="2017-01" db="EMBL/GenBank/DDBJ databases">
        <authorList>
            <person name="Varghese N."/>
            <person name="Submissions S."/>
        </authorList>
    </citation>
    <scope>NUCLEOTIDE SEQUENCE [LARGE SCALE GENOMIC DNA]</scope>
    <source>
        <strain evidence="3">DSM 21054</strain>
    </source>
</reference>
<name>A0A173MM55_9BACT</name>
<evidence type="ECO:0008006" key="4">
    <source>
        <dbReference type="Google" id="ProtNLM"/>
    </source>
</evidence>
<dbReference type="KEGG" id="fln:FLA_4772"/>
<dbReference type="PANTHER" id="PTHR37833:SF1">
    <property type="entry name" value="SIGNAL PEPTIDE PROTEIN"/>
    <property type="match status" value="1"/>
</dbReference>
<dbReference type="STRING" id="477680.SAMN05421788_101181"/>
<keyword evidence="1" id="KW-0732">Signal</keyword>
<dbReference type="RefSeq" id="WP_076374771.1">
    <property type="nucleotide sequence ID" value="NZ_AP017422.1"/>
</dbReference>
<organism evidence="2 3">
    <name type="scientific">Filimonas lacunae</name>
    <dbReference type="NCBI Taxonomy" id="477680"/>
    <lineage>
        <taxon>Bacteria</taxon>
        <taxon>Pseudomonadati</taxon>
        <taxon>Bacteroidota</taxon>
        <taxon>Chitinophagia</taxon>
        <taxon>Chitinophagales</taxon>
        <taxon>Chitinophagaceae</taxon>
        <taxon>Filimonas</taxon>
    </lineage>
</organism>
<dbReference type="OrthoDB" id="826619at2"/>
<accession>A0A173MM55</accession>
<dbReference type="Gene3D" id="2.60.40.10">
    <property type="entry name" value="Immunoglobulins"/>
    <property type="match status" value="1"/>
</dbReference>
<feature type="signal peptide" evidence="1">
    <location>
        <begin position="1"/>
        <end position="20"/>
    </location>
</feature>
<dbReference type="AlphaFoldDB" id="A0A173MM55"/>
<evidence type="ECO:0000313" key="2">
    <source>
        <dbReference type="EMBL" id="SIS60684.1"/>
    </source>
</evidence>
<dbReference type="Proteomes" id="UP000186917">
    <property type="component" value="Unassembled WGS sequence"/>
</dbReference>